<dbReference type="SMART" id="SM00228">
    <property type="entry name" value="PDZ"/>
    <property type="match status" value="1"/>
</dbReference>
<feature type="region of interest" description="Disordered" evidence="5">
    <location>
        <begin position="843"/>
        <end position="930"/>
    </location>
</feature>
<feature type="region of interest" description="Disordered" evidence="5">
    <location>
        <begin position="1055"/>
        <end position="1083"/>
    </location>
</feature>
<feature type="compositionally biased region" description="Basic and acidic residues" evidence="5">
    <location>
        <begin position="1055"/>
        <end position="1065"/>
    </location>
</feature>
<dbReference type="GO" id="GO:0000445">
    <property type="term" value="C:THO complex part of transcription export complex"/>
    <property type="evidence" value="ECO:0007669"/>
    <property type="project" value="TreeGrafter"/>
</dbReference>
<dbReference type="InterPro" id="IPR001478">
    <property type="entry name" value="PDZ"/>
</dbReference>
<evidence type="ECO:0000313" key="7">
    <source>
        <dbReference type="EMBL" id="CAJ1375889.1"/>
    </source>
</evidence>
<protein>
    <recommendedName>
        <fullName evidence="6">PDZ domain-containing protein</fullName>
    </recommendedName>
</protein>
<dbReference type="AlphaFoldDB" id="A0AA36HV28"/>
<dbReference type="SUPFAM" id="SSF75011">
    <property type="entry name" value="3-carboxy-cis,cis-mucoante lactonizing enzyme"/>
    <property type="match status" value="1"/>
</dbReference>
<dbReference type="Pfam" id="PF17820">
    <property type="entry name" value="PDZ_6"/>
    <property type="match status" value="1"/>
</dbReference>
<dbReference type="Gene3D" id="2.130.10.10">
    <property type="entry name" value="YVTN repeat-like/Quinoprotein amine dehydrogenase"/>
    <property type="match status" value="1"/>
</dbReference>
<comment type="caution">
    <text evidence="7">The sequence shown here is derived from an EMBL/GenBank/DDBJ whole genome shotgun (WGS) entry which is preliminary data.</text>
</comment>
<dbReference type="Pfam" id="PF00400">
    <property type="entry name" value="WD40"/>
    <property type="match status" value="1"/>
</dbReference>
<gene>
    <name evidence="7" type="ORF">EVOR1521_LOCUS5071</name>
</gene>
<organism evidence="7 8">
    <name type="scientific">Effrenium voratum</name>
    <dbReference type="NCBI Taxonomy" id="2562239"/>
    <lineage>
        <taxon>Eukaryota</taxon>
        <taxon>Sar</taxon>
        <taxon>Alveolata</taxon>
        <taxon>Dinophyceae</taxon>
        <taxon>Suessiales</taxon>
        <taxon>Symbiodiniaceae</taxon>
        <taxon>Effrenium</taxon>
    </lineage>
</organism>
<dbReference type="PROSITE" id="PS50294">
    <property type="entry name" value="WD_REPEATS_REGION"/>
    <property type="match status" value="1"/>
</dbReference>
<dbReference type="CDD" id="cd00136">
    <property type="entry name" value="PDZ_canonical"/>
    <property type="match status" value="1"/>
</dbReference>
<sequence>MMQLRPVPTAVLGEVRAYHAVDRTPRPAPRKGHVLGASAAAGLVLTFKRWPRPRLARPAAPVLTLDQASPVKVAMLERGEGGNACDVLVGEVHADDPATCKSVRLKRTEGDKWEDAEAALSLTASDAELLAALCPGRETSPGFRASAPCWPQVVSQDMGIWPLKGPGTVLFDTEKLLDMTHHLGTRGPVVIPGGAEMLKLPTTDVVQLLFPCLMGSSLAEVLCAESTADRLTYQELLKFCPLGDVGAVDLTRAERLADGRALTLESRPFNMQYMPRRWSRGVVIRSVGKNGVADRSGCKPGDIIVCINGEPVVNATLQHVQELLDGELPIMVEVAQPVLEEPLYIREASTSLLAKLADEEAEEAVEDLLAQVAKLLENQVTMNDPLPQVFAGDGGSASHVHVDSVPMVQMCHVVHGVKIFGVDSVTDPKPWVTGEGLEAPAEVALPVDRELDQEHAAWLASPSTSIAMCRAGDIMLFWGGSPHFGSNGMDAGPCVALFHGCEMTDASEAEERQSLKFNPQCQQCELMLPVKKDYVRGFKRSSLYAMDWAGDKLLVAAKDSPGIRLQDVERGEEERSWSGEWMSIRTDPNNPFVAAAVAWNGKFKLFDTRQAGQSVFDVDLKKTSNAMRDFLYLCWSPDSKNIALSNRNDQIYMLSLKTAKGENCLRLGSSKNMTTEVNQMVYSPNGESLWVASGGNPGKLQIFSSKSLQHPEQSVPGHNWTAISLACDPTGKYICSGGADGLITVWEPHQPMCLRCFLHPGQVITNVDFNYTGSLIAWGTGAVDLIETAADTARADQRIVGRISLHWNDKRDQEVLRIIKEHGRLSSGRSCAGNQGGRNFRCAGQHADGQADCQGKRPEERVGEAMKAWEQANSRGEDQAAERQDCPVHQTALAMAPKGPVPRPSRPLSTRAAPEKEELDSEDSRSEAASDCPLKRMVRFGGVAFSSYSRRWSFLWKMVQAARRRLRKSIKEEGSSDDELDTGRSLGKSYVYKPQQTFILRRAQQDVKERGLGTSHSDVDQVLESWVHLELRDARTLLWAHERISARLGRCDWGSKDGRHGEHGRPVASAADPRNGLDSLESTPLGVEDEQGTWVISGNRRLRTWALEGEVLARFLVHSHGKEVLFAKYASTRTGDWPGSCRSIPSPCNTRGRACLGTFGQRSPWHVIPQEPHQPMCLRCLLHPGHVMTTVDFNYMGSLIAWGTGAGERSLTLMGAKTAIPWHSSKNACAHGLNSGQMSEDRSHRDLRGCSKDTQLDNFSRLRLHQILPAS</sequence>
<dbReference type="Gene3D" id="2.30.42.10">
    <property type="match status" value="1"/>
</dbReference>
<feature type="compositionally biased region" description="Basic and acidic residues" evidence="5">
    <location>
        <begin position="854"/>
        <end position="864"/>
    </location>
</feature>
<keyword evidence="8" id="KW-1185">Reference proteome</keyword>
<evidence type="ECO:0000256" key="2">
    <source>
        <dbReference type="ARBA" id="ARBA00022737"/>
    </source>
</evidence>
<dbReference type="Proteomes" id="UP001178507">
    <property type="component" value="Unassembled WGS sequence"/>
</dbReference>
<feature type="compositionally biased region" description="Basic and acidic residues" evidence="5">
    <location>
        <begin position="875"/>
        <end position="886"/>
    </location>
</feature>
<name>A0AA36HV28_9DINO</name>
<keyword evidence="2" id="KW-0677">Repeat</keyword>
<dbReference type="InterPro" id="IPR041489">
    <property type="entry name" value="PDZ_6"/>
</dbReference>
<feature type="domain" description="PDZ" evidence="6">
    <location>
        <begin position="247"/>
        <end position="324"/>
    </location>
</feature>
<evidence type="ECO:0000256" key="3">
    <source>
        <dbReference type="ARBA" id="ARBA00046343"/>
    </source>
</evidence>
<comment type="similarity">
    <text evidence="3">Belongs to the THOC3 family.</text>
</comment>
<keyword evidence="1 4" id="KW-0853">WD repeat</keyword>
<evidence type="ECO:0000313" key="8">
    <source>
        <dbReference type="Proteomes" id="UP001178507"/>
    </source>
</evidence>
<dbReference type="InterPro" id="IPR040132">
    <property type="entry name" value="Tex1/THOC3"/>
</dbReference>
<proteinExistence type="inferred from homology"/>
<dbReference type="PANTHER" id="PTHR22839">
    <property type="entry name" value="THO COMPLEX SUBUNIT 3 THO3"/>
    <property type="match status" value="1"/>
</dbReference>
<dbReference type="InterPro" id="IPR015943">
    <property type="entry name" value="WD40/YVTN_repeat-like_dom_sf"/>
</dbReference>
<dbReference type="PANTHER" id="PTHR22839:SF0">
    <property type="entry name" value="THO COMPLEX SUBUNIT 3"/>
    <property type="match status" value="1"/>
</dbReference>
<dbReference type="PROSITE" id="PS50106">
    <property type="entry name" value="PDZ"/>
    <property type="match status" value="1"/>
</dbReference>
<accession>A0AA36HV28</accession>
<dbReference type="SUPFAM" id="SSF50156">
    <property type="entry name" value="PDZ domain-like"/>
    <property type="match status" value="1"/>
</dbReference>
<feature type="repeat" description="WD" evidence="4">
    <location>
        <begin position="715"/>
        <end position="747"/>
    </location>
</feature>
<evidence type="ECO:0000256" key="5">
    <source>
        <dbReference type="SAM" id="MobiDB-lite"/>
    </source>
</evidence>
<dbReference type="EMBL" id="CAUJNA010000347">
    <property type="protein sequence ID" value="CAJ1375889.1"/>
    <property type="molecule type" value="Genomic_DNA"/>
</dbReference>
<dbReference type="PROSITE" id="PS50082">
    <property type="entry name" value="WD_REPEATS_2"/>
    <property type="match status" value="1"/>
</dbReference>
<dbReference type="InterPro" id="IPR001680">
    <property type="entry name" value="WD40_rpt"/>
</dbReference>
<dbReference type="GO" id="GO:0006406">
    <property type="term" value="P:mRNA export from nucleus"/>
    <property type="evidence" value="ECO:0007669"/>
    <property type="project" value="InterPro"/>
</dbReference>
<dbReference type="InterPro" id="IPR036034">
    <property type="entry name" value="PDZ_sf"/>
</dbReference>
<evidence type="ECO:0000259" key="6">
    <source>
        <dbReference type="PROSITE" id="PS50106"/>
    </source>
</evidence>
<evidence type="ECO:0000256" key="4">
    <source>
        <dbReference type="PROSITE-ProRule" id="PRU00221"/>
    </source>
</evidence>
<reference evidence="7" key="1">
    <citation type="submission" date="2023-08" db="EMBL/GenBank/DDBJ databases">
        <authorList>
            <person name="Chen Y."/>
            <person name="Shah S."/>
            <person name="Dougan E. K."/>
            <person name="Thang M."/>
            <person name="Chan C."/>
        </authorList>
    </citation>
    <scope>NUCLEOTIDE SEQUENCE</scope>
</reference>
<evidence type="ECO:0000256" key="1">
    <source>
        <dbReference type="ARBA" id="ARBA00022574"/>
    </source>
</evidence>
<dbReference type="SMART" id="SM00320">
    <property type="entry name" value="WD40"/>
    <property type="match status" value="3"/>
</dbReference>